<dbReference type="EMBL" id="CAFBMK010000038">
    <property type="protein sequence ID" value="CAB4906781.1"/>
    <property type="molecule type" value="Genomic_DNA"/>
</dbReference>
<dbReference type="AlphaFoldDB" id="A0A6J7GEF7"/>
<dbReference type="SUPFAM" id="SSF54909">
    <property type="entry name" value="Dimeric alpha+beta barrel"/>
    <property type="match status" value="1"/>
</dbReference>
<dbReference type="InterPro" id="IPR011008">
    <property type="entry name" value="Dimeric_a/b-barrel"/>
</dbReference>
<evidence type="ECO:0000256" key="1">
    <source>
        <dbReference type="ARBA" id="ARBA00022617"/>
    </source>
</evidence>
<keyword evidence="2" id="KW-0479">Metal-binding</keyword>
<dbReference type="PANTHER" id="PTHR36843">
    <property type="entry name" value="HEME-DEPENDENT PEROXIDASE YWFI-RELATED"/>
    <property type="match status" value="1"/>
</dbReference>
<sequence length="262" mass="29306">MGPVAPFRVVLVLRGRSGTRPTPWDGRVRAPHILGRVSTQTDHTNLYAMYASFKAARGHRRVDQAGREQLAADAEAAITGGDALLRGAYSTVGFRAEVDVLLWLIGPSADALQDALVAFNRTKLGQALDPWWTSIGVHREAEFNKAHIPAYLEGTPAKKYLSVYPFVRSLEWYLLDPQERSKLLREHGMMAAGYKDVRANTISAFALNDYEWLLAFEADELERIVDLMRDLRGAEARRHTREELPFITGIRKPLADVVADLP</sequence>
<dbReference type="NCBIfam" id="NF042928">
    <property type="entry name" value="HemQ_actino"/>
    <property type="match status" value="1"/>
</dbReference>
<dbReference type="GO" id="GO:0020037">
    <property type="term" value="F:heme binding"/>
    <property type="evidence" value="ECO:0007669"/>
    <property type="project" value="InterPro"/>
</dbReference>
<evidence type="ECO:0000256" key="3">
    <source>
        <dbReference type="ARBA" id="ARBA00023004"/>
    </source>
</evidence>
<dbReference type="Pfam" id="PF06778">
    <property type="entry name" value="Chlor_dismutase"/>
    <property type="match status" value="1"/>
</dbReference>
<evidence type="ECO:0000256" key="2">
    <source>
        <dbReference type="ARBA" id="ARBA00022723"/>
    </source>
</evidence>
<protein>
    <submittedName>
        <fullName evidence="4">Unannotated protein</fullName>
    </submittedName>
</protein>
<dbReference type="HAMAP" id="MF_02244">
    <property type="entry name" value="Coproheme_decarbox_2"/>
    <property type="match status" value="1"/>
</dbReference>
<keyword evidence="1" id="KW-0349">Heme</keyword>
<keyword evidence="3" id="KW-0408">Iron</keyword>
<organism evidence="4">
    <name type="scientific">freshwater metagenome</name>
    <dbReference type="NCBI Taxonomy" id="449393"/>
    <lineage>
        <taxon>unclassified sequences</taxon>
        <taxon>metagenomes</taxon>
        <taxon>ecological metagenomes</taxon>
    </lineage>
</organism>
<proteinExistence type="inferred from homology"/>
<gene>
    <name evidence="4" type="ORF">UFOPK3564_00941</name>
</gene>
<dbReference type="InterPro" id="IPR010644">
    <property type="entry name" value="ChdC/CLD"/>
</dbReference>
<name>A0A6J7GEF7_9ZZZZ</name>
<dbReference type="PANTHER" id="PTHR36843:SF1">
    <property type="entry name" value="COPROHEME DECARBOXYLASE"/>
    <property type="match status" value="1"/>
</dbReference>
<evidence type="ECO:0000313" key="4">
    <source>
        <dbReference type="EMBL" id="CAB4906781.1"/>
    </source>
</evidence>
<dbReference type="Gene3D" id="3.30.70.1030">
    <property type="entry name" value="Apc35880, domain 1"/>
    <property type="match status" value="2"/>
</dbReference>
<dbReference type="GO" id="GO:0016491">
    <property type="term" value="F:oxidoreductase activity"/>
    <property type="evidence" value="ECO:0007669"/>
    <property type="project" value="InterPro"/>
</dbReference>
<accession>A0A6J7GEF7</accession>
<reference evidence="4" key="1">
    <citation type="submission" date="2020-05" db="EMBL/GenBank/DDBJ databases">
        <authorList>
            <person name="Chiriac C."/>
            <person name="Salcher M."/>
            <person name="Ghai R."/>
            <person name="Kavagutti S V."/>
        </authorList>
    </citation>
    <scope>NUCLEOTIDE SEQUENCE</scope>
</reference>
<dbReference type="GO" id="GO:0046872">
    <property type="term" value="F:metal ion binding"/>
    <property type="evidence" value="ECO:0007669"/>
    <property type="project" value="UniProtKB-KW"/>
</dbReference>